<dbReference type="InParanoid" id="F4WBB1"/>
<name>F4WBB1_ACREC</name>
<protein>
    <submittedName>
        <fullName evidence="1">Uncharacterized protein</fullName>
    </submittedName>
</protein>
<reference evidence="1" key="1">
    <citation type="submission" date="2011-02" db="EMBL/GenBank/DDBJ databases">
        <title>The genome of the leaf-cutting ant Acromyrmex echinatior suggests key adaptations to social evolution and fungus farming.</title>
        <authorList>
            <person name="Nygaard S."/>
            <person name="Zhang G."/>
        </authorList>
    </citation>
    <scope>NUCLEOTIDE SEQUENCE</scope>
</reference>
<dbReference type="OrthoDB" id="7553032at2759"/>
<sequence length="110" mass="12347">MSDEIAALLTAQSDLHGRMARSVTNLRKMGTANITLRAVEVRSTLLDKIWAEFENQHKLIRALYKEAFDLSEYNTSQFADSAENTKKMMDPSKSSRLIISYLSEGDGGMD</sequence>
<organism evidence="2">
    <name type="scientific">Acromyrmex echinatior</name>
    <name type="common">Panamanian leafcutter ant</name>
    <name type="synonym">Acromyrmex octospinosus echinatior</name>
    <dbReference type="NCBI Taxonomy" id="103372"/>
    <lineage>
        <taxon>Eukaryota</taxon>
        <taxon>Metazoa</taxon>
        <taxon>Ecdysozoa</taxon>
        <taxon>Arthropoda</taxon>
        <taxon>Hexapoda</taxon>
        <taxon>Insecta</taxon>
        <taxon>Pterygota</taxon>
        <taxon>Neoptera</taxon>
        <taxon>Endopterygota</taxon>
        <taxon>Hymenoptera</taxon>
        <taxon>Apocrita</taxon>
        <taxon>Aculeata</taxon>
        <taxon>Formicoidea</taxon>
        <taxon>Formicidae</taxon>
        <taxon>Myrmicinae</taxon>
        <taxon>Acromyrmex</taxon>
    </lineage>
</organism>
<keyword evidence="2" id="KW-1185">Reference proteome</keyword>
<evidence type="ECO:0000313" key="1">
    <source>
        <dbReference type="EMBL" id="EGI68467.1"/>
    </source>
</evidence>
<proteinExistence type="predicted"/>
<dbReference type="Proteomes" id="UP000007755">
    <property type="component" value="Unassembled WGS sequence"/>
</dbReference>
<accession>F4WBB1</accession>
<evidence type="ECO:0000313" key="2">
    <source>
        <dbReference type="Proteomes" id="UP000007755"/>
    </source>
</evidence>
<dbReference type="AlphaFoldDB" id="F4WBB1"/>
<dbReference type="EMBL" id="GL888062">
    <property type="protein sequence ID" value="EGI68467.1"/>
    <property type="molecule type" value="Genomic_DNA"/>
</dbReference>
<gene>
    <name evidence="1" type="ORF">G5I_02819</name>
</gene>